<sequence length="123" mass="13819">MTGRLPEALETAFKQFSGLTRIPKEHLEALWFVAEEQAERHDPADVQEAARHALWARGDRVNGWEPGSFTESLMITWDRADTMNKVRLRTAFPLLTSAFELGRNGGDEAILAWGGIDDARARP</sequence>
<keyword evidence="2" id="KW-1185">Reference proteome</keyword>
<dbReference type="Proteomes" id="UP000247284">
    <property type="component" value="Segment"/>
</dbReference>
<evidence type="ECO:0000313" key="1">
    <source>
        <dbReference type="EMBL" id="AWN07773.1"/>
    </source>
</evidence>
<dbReference type="EMBL" id="MH183162">
    <property type="protein sequence ID" value="AWN07773.1"/>
    <property type="molecule type" value="Genomic_DNA"/>
</dbReference>
<organism evidence="1 2">
    <name type="scientific">Microbacterium phage Hendrix</name>
    <dbReference type="NCBI Taxonomy" id="2182341"/>
    <lineage>
        <taxon>Viruses</taxon>
        <taxon>Duplodnaviria</taxon>
        <taxon>Heunggongvirae</taxon>
        <taxon>Uroviricota</taxon>
        <taxon>Caudoviricetes</taxon>
        <taxon>Rogerhendrixvirus</taxon>
        <taxon>Rogerhendrixvirus hendrix</taxon>
    </lineage>
</organism>
<dbReference type="RefSeq" id="YP_009802040.1">
    <property type="nucleotide sequence ID" value="NC_047977.1"/>
</dbReference>
<evidence type="ECO:0000313" key="2">
    <source>
        <dbReference type="Proteomes" id="UP000247284"/>
    </source>
</evidence>
<gene>
    <name evidence="1" type="primary">102</name>
    <name evidence="1" type="ORF">PBI_HENDRIX_102</name>
</gene>
<protein>
    <submittedName>
        <fullName evidence="1">Uncharacterized protein</fullName>
    </submittedName>
</protein>
<reference evidence="2" key="1">
    <citation type="submission" date="2018-04" db="EMBL/GenBank/DDBJ databases">
        <authorList>
            <person name="Go L.Y."/>
            <person name="Mitchell J.A."/>
        </authorList>
    </citation>
    <scope>NUCLEOTIDE SEQUENCE [LARGE SCALE GENOMIC DNA]</scope>
</reference>
<name>A0A2U8UUM4_9CAUD</name>
<accession>A0A2U8UUM4</accession>
<dbReference type="KEGG" id="vg:54992569"/>
<dbReference type="GeneID" id="54992569"/>
<proteinExistence type="predicted"/>